<keyword evidence="3" id="KW-1185">Reference proteome</keyword>
<feature type="transmembrane region" description="Helical" evidence="1">
    <location>
        <begin position="79"/>
        <end position="97"/>
    </location>
</feature>
<keyword evidence="1" id="KW-0812">Transmembrane</keyword>
<reference evidence="3" key="1">
    <citation type="submission" date="2019-09" db="EMBL/GenBank/DDBJ databases">
        <title>Antimicrobial potential of Antarctic Bacteria.</title>
        <authorList>
            <person name="Benaud N."/>
            <person name="Edwards R.J."/>
            <person name="Ferrari B.C."/>
        </authorList>
    </citation>
    <scope>NUCLEOTIDE SEQUENCE [LARGE SCALE GENOMIC DNA]</scope>
    <source>
        <strain evidence="3">SPB151</strain>
    </source>
</reference>
<accession>A0A7G6X9D9</accession>
<evidence type="ECO:0000256" key="1">
    <source>
        <dbReference type="SAM" id="Phobius"/>
    </source>
</evidence>
<keyword evidence="1" id="KW-0472">Membrane</keyword>
<sequence length="126" mass="12762">MNRICETAVVALTQAQMSLPDAAWDVKSFLENAKTYLQTIGGLALMLGGAAGLVWGGFRLLQKLMGGQQHGQGDGWGRIAALILVGGALGTGGWSLISAVGSGGQTTIEDLGGGTIIVAPGPLEGR</sequence>
<keyword evidence="1" id="KW-1133">Transmembrane helix</keyword>
<protein>
    <submittedName>
        <fullName evidence="2">Uncharacterized protein</fullName>
    </submittedName>
</protein>
<organism evidence="2 3">
    <name type="scientific">Kribbella qitaiheensis</name>
    <dbReference type="NCBI Taxonomy" id="1544730"/>
    <lineage>
        <taxon>Bacteria</taxon>
        <taxon>Bacillati</taxon>
        <taxon>Actinomycetota</taxon>
        <taxon>Actinomycetes</taxon>
        <taxon>Propionibacteriales</taxon>
        <taxon>Kribbellaceae</taxon>
        <taxon>Kribbella</taxon>
    </lineage>
</organism>
<dbReference type="AlphaFoldDB" id="A0A7G6X9D9"/>
<evidence type="ECO:0000313" key="2">
    <source>
        <dbReference type="EMBL" id="QNE22854.1"/>
    </source>
</evidence>
<reference evidence="2 3" key="2">
    <citation type="journal article" date="2020" name="Microbiol. Resour. Announc.">
        <title>Antarctic desert soil bacteria exhibit high novel natural product potential, evaluated through long-read genome sequencing and comparative genomics.</title>
        <authorList>
            <person name="Benaud N."/>
            <person name="Edwards R.J."/>
            <person name="Amos T.G."/>
            <person name="D'Agostino P.M."/>
            <person name="Gutierrez-Chavez C."/>
            <person name="Montgomery K."/>
            <person name="Nicetic I."/>
            <person name="Ferrari B.C."/>
        </authorList>
    </citation>
    <scope>NUCLEOTIDE SEQUENCE [LARGE SCALE GENOMIC DNA]</scope>
    <source>
        <strain evidence="2 3">SPB151</strain>
    </source>
</reference>
<dbReference type="EMBL" id="CP043661">
    <property type="protein sequence ID" value="QNE22854.1"/>
    <property type="molecule type" value="Genomic_DNA"/>
</dbReference>
<dbReference type="Proteomes" id="UP000515563">
    <property type="component" value="Chromosome"/>
</dbReference>
<name>A0A7G6X9D9_9ACTN</name>
<proteinExistence type="predicted"/>
<dbReference type="KEGG" id="kqi:F1D05_09525"/>
<feature type="transmembrane region" description="Helical" evidence="1">
    <location>
        <begin position="36"/>
        <end position="58"/>
    </location>
</feature>
<evidence type="ECO:0000313" key="3">
    <source>
        <dbReference type="Proteomes" id="UP000515563"/>
    </source>
</evidence>
<gene>
    <name evidence="2" type="ORF">F1D05_09525</name>
</gene>